<sequence length="96" mass="10634">MKNGWKRIGLVTGTIVAIGGAATVLEAYAPWAPRITFALATENTLDRLDNQLISLLILEAQAKAVKDELAIRYLTIAISNKRRQIAETEKLKEKNE</sequence>
<accession>A0A0F9PCH5</accession>
<evidence type="ECO:0000313" key="1">
    <source>
        <dbReference type="EMBL" id="KKM98710.1"/>
    </source>
</evidence>
<organism evidence="1">
    <name type="scientific">marine sediment metagenome</name>
    <dbReference type="NCBI Taxonomy" id="412755"/>
    <lineage>
        <taxon>unclassified sequences</taxon>
        <taxon>metagenomes</taxon>
        <taxon>ecological metagenomes</taxon>
    </lineage>
</organism>
<comment type="caution">
    <text evidence="1">The sequence shown here is derived from an EMBL/GenBank/DDBJ whole genome shotgun (WGS) entry which is preliminary data.</text>
</comment>
<name>A0A0F9PCH5_9ZZZZ</name>
<gene>
    <name evidence="1" type="ORF">LCGC14_1155220</name>
</gene>
<proteinExistence type="predicted"/>
<protein>
    <submittedName>
        <fullName evidence="1">Uncharacterized protein</fullName>
    </submittedName>
</protein>
<dbReference type="EMBL" id="LAZR01005588">
    <property type="protein sequence ID" value="KKM98710.1"/>
    <property type="molecule type" value="Genomic_DNA"/>
</dbReference>
<reference evidence="1" key="1">
    <citation type="journal article" date="2015" name="Nature">
        <title>Complex archaea that bridge the gap between prokaryotes and eukaryotes.</title>
        <authorList>
            <person name="Spang A."/>
            <person name="Saw J.H."/>
            <person name="Jorgensen S.L."/>
            <person name="Zaremba-Niedzwiedzka K."/>
            <person name="Martijn J."/>
            <person name="Lind A.E."/>
            <person name="van Eijk R."/>
            <person name="Schleper C."/>
            <person name="Guy L."/>
            <person name="Ettema T.J."/>
        </authorList>
    </citation>
    <scope>NUCLEOTIDE SEQUENCE</scope>
</reference>
<dbReference type="AlphaFoldDB" id="A0A0F9PCH5"/>